<keyword evidence="2" id="KW-1133">Transmembrane helix</keyword>
<dbReference type="Proteomes" id="UP000294257">
    <property type="component" value="Unassembled WGS sequence"/>
</dbReference>
<feature type="region of interest" description="Disordered" evidence="1">
    <location>
        <begin position="1"/>
        <end position="48"/>
    </location>
</feature>
<evidence type="ECO:0000313" key="4">
    <source>
        <dbReference type="EMBL" id="RZS32534.1"/>
    </source>
</evidence>
<organism evidence="4 5">
    <name type="scientific">Herbihabitans rhizosphaerae</name>
    <dbReference type="NCBI Taxonomy" id="1872711"/>
    <lineage>
        <taxon>Bacteria</taxon>
        <taxon>Bacillati</taxon>
        <taxon>Actinomycetota</taxon>
        <taxon>Actinomycetes</taxon>
        <taxon>Pseudonocardiales</taxon>
        <taxon>Pseudonocardiaceae</taxon>
        <taxon>Herbihabitans</taxon>
    </lineage>
</organism>
<feature type="domain" description="DUF8017" evidence="3">
    <location>
        <begin position="122"/>
        <end position="308"/>
    </location>
</feature>
<keyword evidence="2" id="KW-0472">Membrane</keyword>
<dbReference type="OrthoDB" id="3696572at2"/>
<evidence type="ECO:0000256" key="1">
    <source>
        <dbReference type="SAM" id="MobiDB-lite"/>
    </source>
</evidence>
<accession>A0A4Q7KE62</accession>
<dbReference type="InterPro" id="IPR058330">
    <property type="entry name" value="DUF8017"/>
</dbReference>
<evidence type="ECO:0000259" key="3">
    <source>
        <dbReference type="Pfam" id="PF26056"/>
    </source>
</evidence>
<dbReference type="EMBL" id="SGWQ01000012">
    <property type="protein sequence ID" value="RZS32534.1"/>
    <property type="molecule type" value="Genomic_DNA"/>
</dbReference>
<evidence type="ECO:0000256" key="2">
    <source>
        <dbReference type="SAM" id="Phobius"/>
    </source>
</evidence>
<keyword evidence="5" id="KW-1185">Reference proteome</keyword>
<feature type="compositionally biased region" description="Polar residues" evidence="1">
    <location>
        <begin position="16"/>
        <end position="27"/>
    </location>
</feature>
<feature type="region of interest" description="Disordered" evidence="1">
    <location>
        <begin position="79"/>
        <end position="117"/>
    </location>
</feature>
<feature type="transmembrane region" description="Helical" evidence="2">
    <location>
        <begin position="51"/>
        <end position="73"/>
    </location>
</feature>
<dbReference type="AlphaFoldDB" id="A0A4Q7KE62"/>
<comment type="caution">
    <text evidence="4">The sequence shown here is derived from an EMBL/GenBank/DDBJ whole genome shotgun (WGS) entry which is preliminary data.</text>
</comment>
<dbReference type="Pfam" id="PF26056">
    <property type="entry name" value="DUF8017"/>
    <property type="match status" value="1"/>
</dbReference>
<keyword evidence="2" id="KW-0812">Transmembrane</keyword>
<protein>
    <recommendedName>
        <fullName evidence="3">DUF8017 domain-containing protein</fullName>
    </recommendedName>
</protein>
<proteinExistence type="predicted"/>
<dbReference type="RefSeq" id="WP_130347972.1">
    <property type="nucleotide sequence ID" value="NZ_SGWQ01000012.1"/>
</dbReference>
<name>A0A4Q7KE62_9PSEU</name>
<evidence type="ECO:0000313" key="5">
    <source>
        <dbReference type="Proteomes" id="UP000294257"/>
    </source>
</evidence>
<gene>
    <name evidence="4" type="ORF">EV193_112168</name>
</gene>
<reference evidence="4 5" key="1">
    <citation type="submission" date="2019-02" db="EMBL/GenBank/DDBJ databases">
        <title>Genomic Encyclopedia of Type Strains, Phase IV (KMG-IV): sequencing the most valuable type-strain genomes for metagenomic binning, comparative biology and taxonomic classification.</title>
        <authorList>
            <person name="Goeker M."/>
        </authorList>
    </citation>
    <scope>NUCLEOTIDE SEQUENCE [LARGE SCALE GENOMIC DNA]</scope>
    <source>
        <strain evidence="4 5">DSM 101727</strain>
    </source>
</reference>
<sequence length="309" mass="32470">MTYPGDEQDRFARQGDGSQNWQFSGQYQGLGAFDAQGTQPPEGKPPKRPNWTVILSVVALVVIVGAVTTIVLVSRKDTTAQPQQTTQGPQPTTSAGPPVTTTTSRAPTTTTTRSTNPLATIAPQVPGWQGILNEQIGLAYDVPPQWTQGSGTQASKALPNNPLNKMASLTPYQCDVAGKQGGFSRGVLGSVATPRSDIAKAAGDLAIALSQEFYDSATDTQVQAQPARPVTRTAKGGLQVTGVQVDAIVTTGSNPCLATRSKLSILALDYKDKYVMLMVNIDLQGGPATPPSAPEADLQKILDTARLVD</sequence>